<dbReference type="OrthoDB" id="1670580at2759"/>
<accession>A0A9J5YKP7</accession>
<sequence length="132" mass="14797">MSGKEEVGESLALVVYNGSASLINEIGLQLYPVSEYDSGEGLPYAPVDWPNVGDKWGWRTGKRATNSGTFKDRYLYLPERFQAPKDGKKNAFRSKTSVKKYVQSEYPGMDIDQFFASFSWVIPSKQLPNSKG</sequence>
<dbReference type="PANTHER" id="PTHR33345:SF2">
    <property type="entry name" value="OBERON-LIKE PHD FINGER DOMAIN-CONTAINING PROTEIN"/>
    <property type="match status" value="1"/>
</dbReference>
<dbReference type="EMBL" id="JACXVP010000006">
    <property type="protein sequence ID" value="KAG5600946.1"/>
    <property type="molecule type" value="Genomic_DNA"/>
</dbReference>
<proteinExistence type="predicted"/>
<keyword evidence="3" id="KW-1185">Reference proteome</keyword>
<dbReference type="AlphaFoldDB" id="A0A9J5YKP7"/>
<feature type="domain" description="DUF7081" evidence="1">
    <location>
        <begin position="32"/>
        <end position="124"/>
    </location>
</feature>
<protein>
    <recommendedName>
        <fullName evidence="1">DUF7081 domain-containing protein</fullName>
    </recommendedName>
</protein>
<organism evidence="2 3">
    <name type="scientific">Solanum commersonii</name>
    <name type="common">Commerson's wild potato</name>
    <name type="synonym">Commerson's nightshade</name>
    <dbReference type="NCBI Taxonomy" id="4109"/>
    <lineage>
        <taxon>Eukaryota</taxon>
        <taxon>Viridiplantae</taxon>
        <taxon>Streptophyta</taxon>
        <taxon>Embryophyta</taxon>
        <taxon>Tracheophyta</taxon>
        <taxon>Spermatophyta</taxon>
        <taxon>Magnoliopsida</taxon>
        <taxon>eudicotyledons</taxon>
        <taxon>Gunneridae</taxon>
        <taxon>Pentapetalae</taxon>
        <taxon>asterids</taxon>
        <taxon>lamiids</taxon>
        <taxon>Solanales</taxon>
        <taxon>Solanaceae</taxon>
        <taxon>Solanoideae</taxon>
        <taxon>Solaneae</taxon>
        <taxon>Solanum</taxon>
    </lineage>
</organism>
<gene>
    <name evidence="2" type="ORF">H5410_032316</name>
</gene>
<evidence type="ECO:0000313" key="3">
    <source>
        <dbReference type="Proteomes" id="UP000824120"/>
    </source>
</evidence>
<dbReference type="Pfam" id="PF23299">
    <property type="entry name" value="DUF7081"/>
    <property type="match status" value="1"/>
</dbReference>
<name>A0A9J5YKP7_SOLCO</name>
<evidence type="ECO:0000313" key="2">
    <source>
        <dbReference type="EMBL" id="KAG5600946.1"/>
    </source>
</evidence>
<comment type="caution">
    <text evidence="2">The sequence shown here is derived from an EMBL/GenBank/DDBJ whole genome shotgun (WGS) entry which is preliminary data.</text>
</comment>
<evidence type="ECO:0000259" key="1">
    <source>
        <dbReference type="Pfam" id="PF23299"/>
    </source>
</evidence>
<dbReference type="Proteomes" id="UP000824120">
    <property type="component" value="Chromosome 6"/>
</dbReference>
<dbReference type="InterPro" id="IPR055508">
    <property type="entry name" value="DUF7081"/>
</dbReference>
<dbReference type="PANTHER" id="PTHR33345">
    <property type="entry name" value="ADAPTER PROTEIN, PUTATIVE-RELATED"/>
    <property type="match status" value="1"/>
</dbReference>
<reference evidence="2 3" key="1">
    <citation type="submission" date="2020-09" db="EMBL/GenBank/DDBJ databases">
        <title>De no assembly of potato wild relative species, Solanum commersonii.</title>
        <authorList>
            <person name="Cho K."/>
        </authorList>
    </citation>
    <scope>NUCLEOTIDE SEQUENCE [LARGE SCALE GENOMIC DNA]</scope>
    <source>
        <strain evidence="2">LZ3.2</strain>
        <tissue evidence="2">Leaf</tissue>
    </source>
</reference>